<dbReference type="SUPFAM" id="SSF53756">
    <property type="entry name" value="UDP-Glycosyltransferase/glycogen phosphorylase"/>
    <property type="match status" value="1"/>
</dbReference>
<dbReference type="AlphaFoldDB" id="A0A7J5E215"/>
<dbReference type="PANTHER" id="PTHR46401:SF2">
    <property type="entry name" value="GLYCOSYLTRANSFERASE WBBK-RELATED"/>
    <property type="match status" value="1"/>
</dbReference>
<dbReference type="GO" id="GO:0016757">
    <property type="term" value="F:glycosyltransferase activity"/>
    <property type="evidence" value="ECO:0007669"/>
    <property type="project" value="TreeGrafter"/>
</dbReference>
<dbReference type="PANTHER" id="PTHR46401">
    <property type="entry name" value="GLYCOSYLTRANSFERASE WBBK-RELATED"/>
    <property type="match status" value="1"/>
</dbReference>
<dbReference type="Pfam" id="PF13692">
    <property type="entry name" value="Glyco_trans_1_4"/>
    <property type="match status" value="1"/>
</dbReference>
<evidence type="ECO:0000256" key="1">
    <source>
        <dbReference type="ARBA" id="ARBA00022679"/>
    </source>
</evidence>
<organism evidence="2 3">
    <name type="scientific">Nocardioides simplex</name>
    <name type="common">Arthrobacter simplex</name>
    <dbReference type="NCBI Taxonomy" id="2045"/>
    <lineage>
        <taxon>Bacteria</taxon>
        <taxon>Bacillati</taxon>
        <taxon>Actinomycetota</taxon>
        <taxon>Actinomycetes</taxon>
        <taxon>Propionibacteriales</taxon>
        <taxon>Nocardioidaceae</taxon>
        <taxon>Pimelobacter</taxon>
    </lineage>
</organism>
<name>A0A7J5E215_NOCSI</name>
<reference evidence="2 3" key="1">
    <citation type="submission" date="2019-09" db="EMBL/GenBank/DDBJ databases">
        <title>Pimelobacter sp. isolated from Paulinella.</title>
        <authorList>
            <person name="Jeong S.E."/>
        </authorList>
    </citation>
    <scope>NUCLEOTIDE SEQUENCE [LARGE SCALE GENOMIC DNA]</scope>
    <source>
        <strain evidence="2 3">Pch-N</strain>
    </source>
</reference>
<protein>
    <submittedName>
        <fullName evidence="2">Glycosyltransferase family 4 protein</fullName>
    </submittedName>
</protein>
<evidence type="ECO:0000313" key="2">
    <source>
        <dbReference type="EMBL" id="KAB2812259.1"/>
    </source>
</evidence>
<sequence length="396" mass="42285">MDLVALPEQELREVGAVLTGDPGDECALGHGGTVSSRLVHLVVDSVVVRTGSVTIVLEHLVRAWAETFPDDRISVLFGPEGPTFPLPDGAHAEVLDQPGGPLGGLWLRSVAVRRAASRLGADAVLAAVPASGLLGTRSPRGVILYDLRFELRPEQFSRKTRIARKVSWLWSLRLADRIFTISDRTLHDLRDLHPSLIGRAETAALGSDHALAWPHPATVEADHPYAIAFGHYGNKNANAVIDGWARFCAEHADQADGWRLRLVGMGARDRAAAEEQVRRLGVGERIELMPWLDDDAFARAFAGAGLVVFPSDFEGFGLPAAEAIRLGIPAVVSTDPALAEVTGGHAVVAPSTTAADLAEAFAAALARTPEQLAAGQAFAEAFTWRRTAEVIRTGLS</sequence>
<evidence type="ECO:0000313" key="3">
    <source>
        <dbReference type="Proteomes" id="UP000449906"/>
    </source>
</evidence>
<dbReference type="Gene3D" id="3.40.50.2000">
    <property type="entry name" value="Glycogen Phosphorylase B"/>
    <property type="match status" value="1"/>
</dbReference>
<accession>A0A7J5E215</accession>
<dbReference type="Proteomes" id="UP000449906">
    <property type="component" value="Unassembled WGS sequence"/>
</dbReference>
<keyword evidence="1 2" id="KW-0808">Transferase</keyword>
<gene>
    <name evidence="2" type="ORF">F9L07_10670</name>
</gene>
<comment type="caution">
    <text evidence="2">The sequence shown here is derived from an EMBL/GenBank/DDBJ whole genome shotgun (WGS) entry which is preliminary data.</text>
</comment>
<proteinExistence type="predicted"/>
<dbReference type="EMBL" id="WBVM01000001">
    <property type="protein sequence ID" value="KAB2812259.1"/>
    <property type="molecule type" value="Genomic_DNA"/>
</dbReference>